<keyword evidence="2" id="KW-1185">Reference proteome</keyword>
<protein>
    <submittedName>
        <fullName evidence="1">Uncharacterized protein</fullName>
    </submittedName>
</protein>
<sequence>MGRGGRASSICPSTRLRIRIRIRSLSKHMRVGLQKDIGTNCEGKGSKRKYVGQSRVQWGEGESAMEGSEWRRRLFARF</sequence>
<dbReference type="EMBL" id="EQ973978">
    <property type="protein sequence ID" value="EEF36427.1"/>
    <property type="molecule type" value="Genomic_DNA"/>
</dbReference>
<proteinExistence type="predicted"/>
<reference evidence="2" key="1">
    <citation type="journal article" date="2010" name="Nat. Biotechnol.">
        <title>Draft genome sequence of the oilseed species Ricinus communis.</title>
        <authorList>
            <person name="Chan A.P."/>
            <person name="Crabtree J."/>
            <person name="Zhao Q."/>
            <person name="Lorenzi H."/>
            <person name="Orvis J."/>
            <person name="Puiu D."/>
            <person name="Melake-Berhan A."/>
            <person name="Jones K.M."/>
            <person name="Redman J."/>
            <person name="Chen G."/>
            <person name="Cahoon E.B."/>
            <person name="Gedil M."/>
            <person name="Stanke M."/>
            <person name="Haas B.J."/>
            <person name="Wortman J.R."/>
            <person name="Fraser-Liggett C.M."/>
            <person name="Ravel J."/>
            <person name="Rabinowicz P.D."/>
        </authorList>
    </citation>
    <scope>NUCLEOTIDE SEQUENCE [LARGE SCALE GENOMIC DNA]</scope>
    <source>
        <strain evidence="2">cv. Hale</strain>
    </source>
</reference>
<evidence type="ECO:0000313" key="1">
    <source>
        <dbReference type="EMBL" id="EEF36427.1"/>
    </source>
</evidence>
<name>B9SJ34_RICCO</name>
<organism evidence="1 2">
    <name type="scientific">Ricinus communis</name>
    <name type="common">Castor bean</name>
    <dbReference type="NCBI Taxonomy" id="3988"/>
    <lineage>
        <taxon>Eukaryota</taxon>
        <taxon>Viridiplantae</taxon>
        <taxon>Streptophyta</taxon>
        <taxon>Embryophyta</taxon>
        <taxon>Tracheophyta</taxon>
        <taxon>Spermatophyta</taxon>
        <taxon>Magnoliopsida</taxon>
        <taxon>eudicotyledons</taxon>
        <taxon>Gunneridae</taxon>
        <taxon>Pentapetalae</taxon>
        <taxon>rosids</taxon>
        <taxon>fabids</taxon>
        <taxon>Malpighiales</taxon>
        <taxon>Euphorbiaceae</taxon>
        <taxon>Acalyphoideae</taxon>
        <taxon>Acalypheae</taxon>
        <taxon>Ricinus</taxon>
    </lineage>
</organism>
<gene>
    <name evidence="1" type="ORF">RCOM_0598080</name>
</gene>
<accession>B9SJ34</accession>
<dbReference type="Proteomes" id="UP000008311">
    <property type="component" value="Unassembled WGS sequence"/>
</dbReference>
<dbReference type="InParanoid" id="B9SJ34"/>
<dbReference type="AlphaFoldDB" id="B9SJ34"/>
<evidence type="ECO:0000313" key="2">
    <source>
        <dbReference type="Proteomes" id="UP000008311"/>
    </source>
</evidence>